<reference evidence="1" key="1">
    <citation type="journal article" date="2012" name="Nature">
        <title>The oyster genome reveals stress adaptation and complexity of shell formation.</title>
        <authorList>
            <person name="Zhang G."/>
            <person name="Fang X."/>
            <person name="Guo X."/>
            <person name="Li L."/>
            <person name="Luo R."/>
            <person name="Xu F."/>
            <person name="Yang P."/>
            <person name="Zhang L."/>
            <person name="Wang X."/>
            <person name="Qi H."/>
            <person name="Xiong Z."/>
            <person name="Que H."/>
            <person name="Xie Y."/>
            <person name="Holland P.W."/>
            <person name="Paps J."/>
            <person name="Zhu Y."/>
            <person name="Wu F."/>
            <person name="Chen Y."/>
            <person name="Wang J."/>
            <person name="Peng C."/>
            <person name="Meng J."/>
            <person name="Yang L."/>
            <person name="Liu J."/>
            <person name="Wen B."/>
            <person name="Zhang N."/>
            <person name="Huang Z."/>
            <person name="Zhu Q."/>
            <person name="Feng Y."/>
            <person name="Mount A."/>
            <person name="Hedgecock D."/>
            <person name="Xu Z."/>
            <person name="Liu Y."/>
            <person name="Domazet-Loso T."/>
            <person name="Du Y."/>
            <person name="Sun X."/>
            <person name="Zhang S."/>
            <person name="Liu B."/>
            <person name="Cheng P."/>
            <person name="Jiang X."/>
            <person name="Li J."/>
            <person name="Fan D."/>
            <person name="Wang W."/>
            <person name="Fu W."/>
            <person name="Wang T."/>
            <person name="Wang B."/>
            <person name="Zhang J."/>
            <person name="Peng Z."/>
            <person name="Li Y."/>
            <person name="Li N."/>
            <person name="Wang J."/>
            <person name="Chen M."/>
            <person name="He Y."/>
            <person name="Tan F."/>
            <person name="Song X."/>
            <person name="Zheng Q."/>
            <person name="Huang R."/>
            <person name="Yang H."/>
            <person name="Du X."/>
            <person name="Chen L."/>
            <person name="Yang M."/>
            <person name="Gaffney P.M."/>
            <person name="Wang S."/>
            <person name="Luo L."/>
            <person name="She Z."/>
            <person name="Ming Y."/>
            <person name="Huang W."/>
            <person name="Zhang S."/>
            <person name="Huang B."/>
            <person name="Zhang Y."/>
            <person name="Qu T."/>
            <person name="Ni P."/>
            <person name="Miao G."/>
            <person name="Wang J."/>
            <person name="Wang Q."/>
            <person name="Steinberg C.E."/>
            <person name="Wang H."/>
            <person name="Li N."/>
            <person name="Qian L."/>
            <person name="Zhang G."/>
            <person name="Li Y."/>
            <person name="Yang H."/>
            <person name="Liu X."/>
            <person name="Wang J."/>
            <person name="Yin Y."/>
            <person name="Wang J."/>
        </authorList>
    </citation>
    <scope>NUCLEOTIDE SEQUENCE [LARGE SCALE GENOMIC DNA]</scope>
    <source>
        <strain evidence="1">05x7-T-G4-1.051#20</strain>
    </source>
</reference>
<dbReference type="EMBL" id="JH816727">
    <property type="protein sequence ID" value="EKC21946.1"/>
    <property type="molecule type" value="Genomic_DNA"/>
</dbReference>
<sequence length="54" mass="6118">MADKTGLRNGVFLIFTLQFAPKETQNTEFALIKRKDFPAQLKLSSVNFTTGLRN</sequence>
<gene>
    <name evidence="1" type="ORF">CGI_10003036</name>
</gene>
<accession>K1QJS2</accession>
<proteinExistence type="predicted"/>
<dbReference type="InParanoid" id="K1QJS2"/>
<dbReference type="AlphaFoldDB" id="K1QJS2"/>
<protein>
    <submittedName>
        <fullName evidence="1">Uncharacterized protein</fullName>
    </submittedName>
</protein>
<organism evidence="1">
    <name type="scientific">Magallana gigas</name>
    <name type="common">Pacific oyster</name>
    <name type="synonym">Crassostrea gigas</name>
    <dbReference type="NCBI Taxonomy" id="29159"/>
    <lineage>
        <taxon>Eukaryota</taxon>
        <taxon>Metazoa</taxon>
        <taxon>Spiralia</taxon>
        <taxon>Lophotrochozoa</taxon>
        <taxon>Mollusca</taxon>
        <taxon>Bivalvia</taxon>
        <taxon>Autobranchia</taxon>
        <taxon>Pteriomorphia</taxon>
        <taxon>Ostreida</taxon>
        <taxon>Ostreoidea</taxon>
        <taxon>Ostreidae</taxon>
        <taxon>Magallana</taxon>
    </lineage>
</organism>
<dbReference type="HOGENOM" id="CLU_3052376_0_0_1"/>
<name>K1QJS2_MAGGI</name>
<evidence type="ECO:0000313" key="1">
    <source>
        <dbReference type="EMBL" id="EKC21946.1"/>
    </source>
</evidence>